<dbReference type="EMBL" id="MU117965">
    <property type="protein sequence ID" value="KAF9653147.1"/>
    <property type="molecule type" value="Genomic_DNA"/>
</dbReference>
<name>A0ACB6ZU23_THEGA</name>
<reference evidence="1" key="1">
    <citation type="submission" date="2019-10" db="EMBL/GenBank/DDBJ databases">
        <authorList>
            <consortium name="DOE Joint Genome Institute"/>
            <person name="Kuo A."/>
            <person name="Miyauchi S."/>
            <person name="Kiss E."/>
            <person name="Drula E."/>
            <person name="Kohler A."/>
            <person name="Sanchez-Garcia M."/>
            <person name="Andreopoulos B."/>
            <person name="Barry K.W."/>
            <person name="Bonito G."/>
            <person name="Buee M."/>
            <person name="Carver A."/>
            <person name="Chen C."/>
            <person name="Cichocki N."/>
            <person name="Clum A."/>
            <person name="Culley D."/>
            <person name="Crous P.W."/>
            <person name="Fauchery L."/>
            <person name="Girlanda M."/>
            <person name="Hayes R."/>
            <person name="Keri Z."/>
            <person name="Labutti K."/>
            <person name="Lipzen A."/>
            <person name="Lombard V."/>
            <person name="Magnuson J."/>
            <person name="Maillard F."/>
            <person name="Morin E."/>
            <person name="Murat C."/>
            <person name="Nolan M."/>
            <person name="Ohm R."/>
            <person name="Pangilinan J."/>
            <person name="Pereira M."/>
            <person name="Perotto S."/>
            <person name="Peter M."/>
            <person name="Riley R."/>
            <person name="Sitrit Y."/>
            <person name="Stielow B."/>
            <person name="Szollosi G."/>
            <person name="Zifcakova L."/>
            <person name="Stursova M."/>
            <person name="Spatafora J.W."/>
            <person name="Tedersoo L."/>
            <person name="Vaario L.-M."/>
            <person name="Yamada A."/>
            <person name="Yan M."/>
            <person name="Wang P."/>
            <person name="Xu J."/>
            <person name="Bruns T."/>
            <person name="Baldrian P."/>
            <person name="Vilgalys R."/>
            <person name="Henrissat B."/>
            <person name="Grigoriev I.V."/>
            <person name="Hibbett D."/>
            <person name="Nagy L.G."/>
            <person name="Martin F.M."/>
        </authorList>
    </citation>
    <scope>NUCLEOTIDE SEQUENCE</scope>
    <source>
        <strain evidence="1">P2</strain>
    </source>
</reference>
<dbReference type="Proteomes" id="UP000886501">
    <property type="component" value="Unassembled WGS sequence"/>
</dbReference>
<sequence>MWTRADVSQECIAAHPDEARTGVSRSTIKKVCQWRAFSEDEPDSFDSSLKIVMASNPPRRTLHT</sequence>
<comment type="caution">
    <text evidence="1">The sequence shown here is derived from an EMBL/GenBank/DDBJ whole genome shotgun (WGS) entry which is preliminary data.</text>
</comment>
<accession>A0ACB6ZU23</accession>
<reference evidence="1" key="2">
    <citation type="journal article" date="2020" name="Nat. Commun.">
        <title>Large-scale genome sequencing of mycorrhizal fungi provides insights into the early evolution of symbiotic traits.</title>
        <authorList>
            <person name="Miyauchi S."/>
            <person name="Kiss E."/>
            <person name="Kuo A."/>
            <person name="Drula E."/>
            <person name="Kohler A."/>
            <person name="Sanchez-Garcia M."/>
            <person name="Morin E."/>
            <person name="Andreopoulos B."/>
            <person name="Barry K.W."/>
            <person name="Bonito G."/>
            <person name="Buee M."/>
            <person name="Carver A."/>
            <person name="Chen C."/>
            <person name="Cichocki N."/>
            <person name="Clum A."/>
            <person name="Culley D."/>
            <person name="Crous P.W."/>
            <person name="Fauchery L."/>
            <person name="Girlanda M."/>
            <person name="Hayes R.D."/>
            <person name="Keri Z."/>
            <person name="LaButti K."/>
            <person name="Lipzen A."/>
            <person name="Lombard V."/>
            <person name="Magnuson J."/>
            <person name="Maillard F."/>
            <person name="Murat C."/>
            <person name="Nolan M."/>
            <person name="Ohm R.A."/>
            <person name="Pangilinan J."/>
            <person name="Pereira M.F."/>
            <person name="Perotto S."/>
            <person name="Peter M."/>
            <person name="Pfister S."/>
            <person name="Riley R."/>
            <person name="Sitrit Y."/>
            <person name="Stielow J.B."/>
            <person name="Szollosi G."/>
            <person name="Zifcakova L."/>
            <person name="Stursova M."/>
            <person name="Spatafora J.W."/>
            <person name="Tedersoo L."/>
            <person name="Vaario L.M."/>
            <person name="Yamada A."/>
            <person name="Yan M."/>
            <person name="Wang P."/>
            <person name="Xu J."/>
            <person name="Bruns T."/>
            <person name="Baldrian P."/>
            <person name="Vilgalys R."/>
            <person name="Dunand C."/>
            <person name="Henrissat B."/>
            <person name="Grigoriev I.V."/>
            <person name="Hibbett D."/>
            <person name="Nagy L.G."/>
            <person name="Martin F.M."/>
        </authorList>
    </citation>
    <scope>NUCLEOTIDE SEQUENCE</scope>
    <source>
        <strain evidence="1">P2</strain>
    </source>
</reference>
<gene>
    <name evidence="1" type="ORF">BDM02DRAFT_3108308</name>
</gene>
<evidence type="ECO:0000313" key="1">
    <source>
        <dbReference type="EMBL" id="KAF9653147.1"/>
    </source>
</evidence>
<keyword evidence="2" id="KW-1185">Reference proteome</keyword>
<evidence type="ECO:0000313" key="2">
    <source>
        <dbReference type="Proteomes" id="UP000886501"/>
    </source>
</evidence>
<proteinExistence type="predicted"/>
<protein>
    <submittedName>
        <fullName evidence="1">Uncharacterized protein</fullName>
    </submittedName>
</protein>
<organism evidence="1 2">
    <name type="scientific">Thelephora ganbajun</name>
    <name type="common">Ganba fungus</name>
    <dbReference type="NCBI Taxonomy" id="370292"/>
    <lineage>
        <taxon>Eukaryota</taxon>
        <taxon>Fungi</taxon>
        <taxon>Dikarya</taxon>
        <taxon>Basidiomycota</taxon>
        <taxon>Agaricomycotina</taxon>
        <taxon>Agaricomycetes</taxon>
        <taxon>Thelephorales</taxon>
        <taxon>Thelephoraceae</taxon>
        <taxon>Thelephora</taxon>
    </lineage>
</organism>